<dbReference type="SUPFAM" id="SSF101898">
    <property type="entry name" value="NHL repeat"/>
    <property type="match status" value="1"/>
</dbReference>
<name>A0ABY2LNK2_9LEPT</name>
<comment type="caution">
    <text evidence="1">The sequence shown here is derived from an EMBL/GenBank/DDBJ whole genome shotgun (WGS) entry which is preliminary data.</text>
</comment>
<dbReference type="InterPro" id="IPR010620">
    <property type="entry name" value="SBBP_repeat"/>
</dbReference>
<evidence type="ECO:0008006" key="3">
    <source>
        <dbReference type="Google" id="ProtNLM"/>
    </source>
</evidence>
<dbReference type="EMBL" id="RQFO01000017">
    <property type="protein sequence ID" value="TGL00776.1"/>
    <property type="molecule type" value="Genomic_DNA"/>
</dbReference>
<dbReference type="Proteomes" id="UP000297465">
    <property type="component" value="Unassembled WGS sequence"/>
</dbReference>
<evidence type="ECO:0000313" key="2">
    <source>
        <dbReference type="Proteomes" id="UP000297465"/>
    </source>
</evidence>
<reference evidence="2" key="1">
    <citation type="journal article" date="2019" name="PLoS Negl. Trop. Dis.">
        <title>Revisiting the worldwide diversity of Leptospira species in the environment.</title>
        <authorList>
            <person name="Vincent A.T."/>
            <person name="Schiettekatte O."/>
            <person name="Bourhy P."/>
            <person name="Veyrier F.J."/>
            <person name="Picardeau M."/>
        </authorList>
    </citation>
    <scope>NUCLEOTIDE SEQUENCE [LARGE SCALE GENOMIC DNA]</scope>
    <source>
        <strain evidence="2">201800278</strain>
    </source>
</reference>
<gene>
    <name evidence="1" type="ORF">EHQ31_17365</name>
</gene>
<accession>A0ABY2LNK2</accession>
<dbReference type="PANTHER" id="PTHR35580:SF1">
    <property type="entry name" value="PHYTASE-LIKE DOMAIN-CONTAINING PROTEIN"/>
    <property type="match status" value="1"/>
</dbReference>
<proteinExistence type="predicted"/>
<keyword evidence="2" id="KW-1185">Reference proteome</keyword>
<evidence type="ECO:0000313" key="1">
    <source>
        <dbReference type="EMBL" id="TGL00776.1"/>
    </source>
</evidence>
<dbReference type="Pfam" id="PF06739">
    <property type="entry name" value="SBBP"/>
    <property type="match status" value="2"/>
</dbReference>
<dbReference type="InterPro" id="IPR052918">
    <property type="entry name" value="Motility_Chemotaxis_Reg"/>
</dbReference>
<dbReference type="PANTHER" id="PTHR35580">
    <property type="entry name" value="CELL SURFACE GLYCOPROTEIN (S-LAYER PROTEIN)-LIKE PROTEIN"/>
    <property type="match status" value="1"/>
</dbReference>
<protein>
    <recommendedName>
        <fullName evidence="3">Beta-propeller repeat protein</fullName>
    </recommendedName>
</protein>
<organism evidence="1 2">
    <name type="scientific">Leptospira montravelensis</name>
    <dbReference type="NCBI Taxonomy" id="2484961"/>
    <lineage>
        <taxon>Bacteria</taxon>
        <taxon>Pseudomonadati</taxon>
        <taxon>Spirochaetota</taxon>
        <taxon>Spirochaetia</taxon>
        <taxon>Leptospirales</taxon>
        <taxon>Leptospiraceae</taxon>
        <taxon>Leptospira</taxon>
    </lineage>
</organism>
<sequence>MRKLLFIILILICLDCKLTDLNNPSDTKTKAYLETALWNCVFRLVPCYEITQQNNGIKQWTRLLGGSSSVSTNSFTSATDFDGNNYIAGKVDGALPGQSKVSPSFYTDLFLAKYNTVGDLLWVRQLGSSGNYTSDAQSIHVDSFGDIIVTGLTQGSFGEYTSTEYGLVLVKYSQSGEKLWTKVFYGNSGSIIAGAGVTSDLQGNIYVTGYTQLTNINGEIASGIYNLILFKYDRTGNLLWTRVLAETPGSLIYGFNITYDRYSNQIFVCGHATGPGTFLGQTIGNTQESFIAAFREDGVNTWAKKVGQALTTVYARGVSSDHRGNVYLTGELTGLPIDGQTFSGTTAEVLIKYNVSGNREWTKLRGAGSGKTTISRGVYADNAGNVYTTGWTNGNLSNVSLNGTQDVYFSKYHFNGNLEWTRLSGSASVTLDGMGLSSDRYGTIFLTGGTTGNFDGKVKTGTKDAFVIKYK</sequence>